<dbReference type="PROSITE" id="PS00640">
    <property type="entry name" value="THIOL_PROTEASE_ASN"/>
    <property type="match status" value="1"/>
</dbReference>
<dbReference type="InterPro" id="IPR038765">
    <property type="entry name" value="Papain-like_cys_pep_sf"/>
</dbReference>
<feature type="domain" description="Peptidase C1A papain C-terminal" evidence="2">
    <location>
        <begin position="354"/>
        <end position="539"/>
    </location>
</feature>
<dbReference type="Pfam" id="PF00112">
    <property type="entry name" value="Peptidase_C1"/>
    <property type="match status" value="1"/>
</dbReference>
<comment type="caution">
    <text evidence="3">The sequence shown here is derived from an EMBL/GenBank/DDBJ whole genome shotgun (WGS) entry which is preliminary data.</text>
</comment>
<organism evidence="3 4">
    <name type="scientific">Microctonus hyperodae</name>
    <name type="common">Parasitoid wasp</name>
    <dbReference type="NCBI Taxonomy" id="165561"/>
    <lineage>
        <taxon>Eukaryota</taxon>
        <taxon>Metazoa</taxon>
        <taxon>Ecdysozoa</taxon>
        <taxon>Arthropoda</taxon>
        <taxon>Hexapoda</taxon>
        <taxon>Insecta</taxon>
        <taxon>Pterygota</taxon>
        <taxon>Neoptera</taxon>
        <taxon>Endopterygota</taxon>
        <taxon>Hymenoptera</taxon>
        <taxon>Apocrita</taxon>
        <taxon>Ichneumonoidea</taxon>
        <taxon>Braconidae</taxon>
        <taxon>Euphorinae</taxon>
        <taxon>Microctonus</taxon>
    </lineage>
</organism>
<reference evidence="3" key="2">
    <citation type="submission" date="2023-03" db="EMBL/GenBank/DDBJ databases">
        <authorList>
            <person name="Inwood S.N."/>
            <person name="Skelly J.G."/>
            <person name="Guhlin J."/>
            <person name="Harrop T.W.R."/>
            <person name="Goldson S.G."/>
            <person name="Dearden P.K."/>
        </authorList>
    </citation>
    <scope>NUCLEOTIDE SEQUENCE</scope>
    <source>
        <strain evidence="3">Lincoln</strain>
        <tissue evidence="3">Whole body</tissue>
    </source>
</reference>
<keyword evidence="1" id="KW-1015">Disulfide bond</keyword>
<dbReference type="SUPFAM" id="SSF54001">
    <property type="entry name" value="Cysteine proteinases"/>
    <property type="match status" value="1"/>
</dbReference>
<dbReference type="AlphaFoldDB" id="A0AA39FSK6"/>
<dbReference type="Gene3D" id="3.90.70.10">
    <property type="entry name" value="Cysteine proteinases"/>
    <property type="match status" value="1"/>
</dbReference>
<dbReference type="Proteomes" id="UP001168972">
    <property type="component" value="Unassembled WGS sequence"/>
</dbReference>
<dbReference type="EMBL" id="JAQQBR010000005">
    <property type="protein sequence ID" value="KAK0175082.1"/>
    <property type="molecule type" value="Genomic_DNA"/>
</dbReference>
<reference evidence="3" key="1">
    <citation type="journal article" date="2023" name="bioRxiv">
        <title>Scaffold-level genome assemblies of two parasitoid biocontrol wasps reveal the parthenogenesis mechanism and an associated novel virus.</title>
        <authorList>
            <person name="Inwood S."/>
            <person name="Skelly J."/>
            <person name="Guhlin J."/>
            <person name="Harrop T."/>
            <person name="Goldson S."/>
            <person name="Dearden P."/>
        </authorList>
    </citation>
    <scope>NUCLEOTIDE SEQUENCE</scope>
    <source>
        <strain evidence="3">Lincoln</strain>
        <tissue evidence="3">Whole body</tissue>
    </source>
</reference>
<gene>
    <name evidence="3" type="ORF">PV327_008864</name>
</gene>
<evidence type="ECO:0000256" key="1">
    <source>
        <dbReference type="ARBA" id="ARBA00023157"/>
    </source>
</evidence>
<name>A0AA39FSK6_MICHY</name>
<dbReference type="InterPro" id="IPR000668">
    <property type="entry name" value="Peptidase_C1A_C"/>
</dbReference>
<proteinExistence type="predicted"/>
<sequence length="543" mass="63141">MMKLPIEYRKYIENFDTWIHKPRWRRHNYHHKRRKYNLIALTLLKVSAYDFWRMIISYGMNNNYIKNPEFDDASPFLHWHSLHSCLMTETVMNNNTILNNDLLYPRLIKNDKGIKRSKEIAIEQQSTYNILSRTPVKSEYSEFICCHMNKYNDNYYSTMDSSAINESFICQTALDTVKKYNYNVNVTIEEKTNNSLVNKLDRRKNINLKLTSSSRSCTITENITICLDKTDISTHDIVNECKGPKLNENNCEKYETIFVFIKEENPNLKKCINGDKCFEKSRSVSTSTSDILSRFTKDNSCRITDNFSTCTIKKESTSWRSVLPTCAVKNIEQIPRCKNNSLEEMTEKNNNQFIPVNNNLKITESLSTMNIIKEISFDSSESSSTSSSTSFNSVHIPSMDLIDCTMNNGDNALFQLCNSYISSVFSSSFMSMPPLIPKNKLQCCCRRKKTFDSTMKVYQDFFVYHGGIYRHSKLAENYRTGYHSVRIIGWGEEFSGNNPPVKYWIVANSWGTHWGENGFFRIQKGINECEIETFVLGIWAKTI</sequence>
<keyword evidence="4" id="KW-1185">Reference proteome</keyword>
<evidence type="ECO:0000313" key="3">
    <source>
        <dbReference type="EMBL" id="KAK0175082.1"/>
    </source>
</evidence>
<evidence type="ECO:0000313" key="4">
    <source>
        <dbReference type="Proteomes" id="UP001168972"/>
    </source>
</evidence>
<dbReference type="PROSITE" id="PS00639">
    <property type="entry name" value="THIOL_PROTEASE_HIS"/>
    <property type="match status" value="1"/>
</dbReference>
<accession>A0AA39FSK6</accession>
<dbReference type="SMART" id="SM00645">
    <property type="entry name" value="Pept_C1"/>
    <property type="match status" value="1"/>
</dbReference>
<dbReference type="InterPro" id="IPR025661">
    <property type="entry name" value="Pept_asp_AS"/>
</dbReference>
<dbReference type="GO" id="GO:0006508">
    <property type="term" value="P:proteolysis"/>
    <property type="evidence" value="ECO:0007669"/>
    <property type="project" value="InterPro"/>
</dbReference>
<evidence type="ECO:0000259" key="2">
    <source>
        <dbReference type="SMART" id="SM00645"/>
    </source>
</evidence>
<dbReference type="GO" id="GO:0008234">
    <property type="term" value="F:cysteine-type peptidase activity"/>
    <property type="evidence" value="ECO:0007669"/>
    <property type="project" value="InterPro"/>
</dbReference>
<protein>
    <recommendedName>
        <fullName evidence="2">Peptidase C1A papain C-terminal domain-containing protein</fullName>
    </recommendedName>
</protein>
<dbReference type="InterPro" id="IPR025660">
    <property type="entry name" value="Pept_his_AS"/>
</dbReference>